<proteinExistence type="inferred from homology"/>
<evidence type="ECO:0000256" key="1">
    <source>
        <dbReference type="ARBA" id="ARBA00006328"/>
    </source>
</evidence>
<organism evidence="4 5">
    <name type="scientific">Mycena sanguinolenta</name>
    <dbReference type="NCBI Taxonomy" id="230812"/>
    <lineage>
        <taxon>Eukaryota</taxon>
        <taxon>Fungi</taxon>
        <taxon>Dikarya</taxon>
        <taxon>Basidiomycota</taxon>
        <taxon>Agaricomycotina</taxon>
        <taxon>Agaricomycetes</taxon>
        <taxon>Agaricomycetidae</taxon>
        <taxon>Agaricales</taxon>
        <taxon>Marasmiineae</taxon>
        <taxon>Mycenaceae</taxon>
        <taxon>Mycena</taxon>
    </lineage>
</organism>
<dbReference type="SUPFAM" id="SSF51735">
    <property type="entry name" value="NAD(P)-binding Rossmann-fold domains"/>
    <property type="match status" value="1"/>
</dbReference>
<dbReference type="Gene3D" id="3.90.25.10">
    <property type="entry name" value="UDP-galactose 4-epimerase, domain 1"/>
    <property type="match status" value="1"/>
</dbReference>
<comment type="caution">
    <text evidence="4">The sequence shown here is derived from an EMBL/GenBank/DDBJ whole genome shotgun (WGS) entry which is preliminary data.</text>
</comment>
<feature type="domain" description="NmrA-like" evidence="3">
    <location>
        <begin position="7"/>
        <end position="295"/>
    </location>
</feature>
<dbReference type="CDD" id="cd05251">
    <property type="entry name" value="NmrA_like_SDR_a"/>
    <property type="match status" value="1"/>
</dbReference>
<dbReference type="InterPro" id="IPR036291">
    <property type="entry name" value="NAD(P)-bd_dom_sf"/>
</dbReference>
<dbReference type="InterPro" id="IPR008030">
    <property type="entry name" value="NmrA-like"/>
</dbReference>
<reference evidence="4" key="1">
    <citation type="submission" date="2020-05" db="EMBL/GenBank/DDBJ databases">
        <title>Mycena genomes resolve the evolution of fungal bioluminescence.</title>
        <authorList>
            <person name="Tsai I.J."/>
        </authorList>
    </citation>
    <scope>NUCLEOTIDE SEQUENCE</scope>
    <source>
        <strain evidence="4">160909Yilan</strain>
    </source>
</reference>
<dbReference type="Proteomes" id="UP000623467">
    <property type="component" value="Unassembled WGS sequence"/>
</dbReference>
<protein>
    <submittedName>
        <fullName evidence="4">NmrA domain-containing protein</fullName>
    </submittedName>
</protein>
<sequence length="306" mass="33037">MTSPRIVSVFGATGLQGGSLVEALLKDGTFVPRAISRDPESEASKKLKARGVEVVKGDPLDKDGLVTALRGSEAVFAVTHPVFFHQNMEGKGELVQGRNIVDAAKEAGVKFFIWSSLPSISKVSGGKYTHAVQYDEKEAVREYLESSGMTHASILLPGFLENLYSRPLMKKTDAGFDIAFPIFKPSDLNSYAWIGRDLPAAALVLLNNYTDPAKGINGKTYPLVNATISCAKLSEMAGKVLGAEVTYTTLPAMGLAPMDEMFMATAEHNGLYAATPIPNPDLVALGMKFSTVEEFMQVELKPRFVQ</sequence>
<dbReference type="EMBL" id="JACAZH010000010">
    <property type="protein sequence ID" value="KAF7357628.1"/>
    <property type="molecule type" value="Genomic_DNA"/>
</dbReference>
<comment type="similarity">
    <text evidence="1">Belongs to the NmrA-type oxidoreductase family.</text>
</comment>
<evidence type="ECO:0000313" key="5">
    <source>
        <dbReference type="Proteomes" id="UP000623467"/>
    </source>
</evidence>
<keyword evidence="2" id="KW-0521">NADP</keyword>
<dbReference type="OrthoDB" id="419598at2759"/>
<dbReference type="AlphaFoldDB" id="A0A8H7D3Q2"/>
<evidence type="ECO:0000259" key="3">
    <source>
        <dbReference type="Pfam" id="PF05368"/>
    </source>
</evidence>
<dbReference type="PANTHER" id="PTHR42748">
    <property type="entry name" value="NITROGEN METABOLITE REPRESSION PROTEIN NMRA FAMILY MEMBER"/>
    <property type="match status" value="1"/>
</dbReference>
<dbReference type="InterPro" id="IPR051164">
    <property type="entry name" value="NmrA-like_oxidored"/>
</dbReference>
<accession>A0A8H7D3Q2</accession>
<keyword evidence="5" id="KW-1185">Reference proteome</keyword>
<name>A0A8H7D3Q2_9AGAR</name>
<evidence type="ECO:0000313" key="4">
    <source>
        <dbReference type="EMBL" id="KAF7357628.1"/>
    </source>
</evidence>
<evidence type="ECO:0000256" key="2">
    <source>
        <dbReference type="ARBA" id="ARBA00022857"/>
    </source>
</evidence>
<gene>
    <name evidence="4" type="ORF">MSAN_01359300</name>
</gene>
<dbReference type="PANTHER" id="PTHR42748:SF7">
    <property type="entry name" value="NMRA LIKE REDOX SENSOR 1-RELATED"/>
    <property type="match status" value="1"/>
</dbReference>
<dbReference type="Pfam" id="PF05368">
    <property type="entry name" value="NmrA"/>
    <property type="match status" value="1"/>
</dbReference>
<dbReference type="Gene3D" id="3.40.50.720">
    <property type="entry name" value="NAD(P)-binding Rossmann-like Domain"/>
    <property type="match status" value="1"/>
</dbReference>